<accession>A0A4R7FRB6</accession>
<dbReference type="RefSeq" id="WP_133765079.1">
    <property type="nucleotide sequence ID" value="NZ_BAAARP010000001.1"/>
</dbReference>
<dbReference type="Proteomes" id="UP000295344">
    <property type="component" value="Unassembled WGS sequence"/>
</dbReference>
<feature type="transmembrane region" description="Helical" evidence="1">
    <location>
        <begin position="53"/>
        <end position="74"/>
    </location>
</feature>
<name>A0A4R7FRB6_9MICO</name>
<keyword evidence="1" id="KW-0812">Transmembrane</keyword>
<gene>
    <name evidence="2" type="ORF">CLV52_0908</name>
</gene>
<reference evidence="2 3" key="1">
    <citation type="submission" date="2019-03" db="EMBL/GenBank/DDBJ databases">
        <title>Genomic Encyclopedia of Archaeal and Bacterial Type Strains, Phase II (KMG-II): from individual species to whole genera.</title>
        <authorList>
            <person name="Goeker M."/>
        </authorList>
    </citation>
    <scope>NUCLEOTIDE SEQUENCE [LARGE SCALE GENOMIC DNA]</scope>
    <source>
        <strain evidence="2 3">DSM 24782</strain>
    </source>
</reference>
<comment type="caution">
    <text evidence="2">The sequence shown here is derived from an EMBL/GenBank/DDBJ whole genome shotgun (WGS) entry which is preliminary data.</text>
</comment>
<dbReference type="EMBL" id="SOAM01000001">
    <property type="protein sequence ID" value="TDS80350.1"/>
    <property type="molecule type" value="Genomic_DNA"/>
</dbReference>
<proteinExistence type="predicted"/>
<sequence>MLPMLTSTADESLLLPTGLDVAWWAFAVAVAATSLAALIRVARSSELTALARVFWTVLILLTPPLGPIAALVVVRSRRSTLHNRQVAS</sequence>
<evidence type="ECO:0000256" key="1">
    <source>
        <dbReference type="SAM" id="Phobius"/>
    </source>
</evidence>
<keyword evidence="1" id="KW-1133">Transmembrane helix</keyword>
<feature type="transmembrane region" description="Helical" evidence="1">
    <location>
        <begin position="21"/>
        <end position="41"/>
    </location>
</feature>
<organism evidence="2 3">
    <name type="scientific">Amnibacterium kyonggiense</name>
    <dbReference type="NCBI Taxonomy" id="595671"/>
    <lineage>
        <taxon>Bacteria</taxon>
        <taxon>Bacillati</taxon>
        <taxon>Actinomycetota</taxon>
        <taxon>Actinomycetes</taxon>
        <taxon>Micrococcales</taxon>
        <taxon>Microbacteriaceae</taxon>
        <taxon>Amnibacterium</taxon>
    </lineage>
</organism>
<evidence type="ECO:0000313" key="3">
    <source>
        <dbReference type="Proteomes" id="UP000295344"/>
    </source>
</evidence>
<keyword evidence="1" id="KW-0472">Membrane</keyword>
<keyword evidence="3" id="KW-1185">Reference proteome</keyword>
<evidence type="ECO:0000313" key="2">
    <source>
        <dbReference type="EMBL" id="TDS80350.1"/>
    </source>
</evidence>
<dbReference type="AlphaFoldDB" id="A0A4R7FRB6"/>
<protein>
    <submittedName>
        <fullName evidence="2">Phospholipase D-like protein</fullName>
    </submittedName>
</protein>